<dbReference type="OrthoDB" id="4952992at2"/>
<protein>
    <submittedName>
        <fullName evidence="2">Uncharacterized protein</fullName>
    </submittedName>
</protein>
<keyword evidence="1" id="KW-0812">Transmembrane</keyword>
<reference evidence="2 3" key="1">
    <citation type="journal article" date="2014" name="Arch. Microbiol.">
        <title>Arthrobacter enclensis sp. nov., isolated from sediment sample.</title>
        <authorList>
            <person name="Dastager S.G."/>
            <person name="Liu Q."/>
            <person name="Tang S.K."/>
            <person name="Krishnamurthi S."/>
            <person name="Lee J.C."/>
            <person name="Li W.J."/>
        </authorList>
    </citation>
    <scope>NUCLEOTIDE SEQUENCE [LARGE SCALE GENOMIC DNA]</scope>
    <source>
        <strain evidence="2 3">NIO-1008</strain>
    </source>
</reference>
<name>A0A0V8IW33_9MICC</name>
<keyword evidence="3" id="KW-1185">Reference proteome</keyword>
<sequence length="177" mass="18892">MEPERTDASTSTTTLSAPEAKARTLKGPVIIVLAIVVFLALGVLLNPLPKPAELAILDRPATAADNLPDGVSQLQDEGYTVRLAAHDDGIRYFISGNPDRENLCITVFPDNHPTRWSTGCGEGARSDQEIVRTGSNGIVTAVLVPDGYDAAELERGGFKRVHGNIYAVSTERVPGSR</sequence>
<keyword evidence="1" id="KW-0472">Membrane</keyword>
<proteinExistence type="predicted"/>
<organism evidence="2 3">
    <name type="scientific">Pseudarthrobacter enclensis</name>
    <dbReference type="NCBI Taxonomy" id="993070"/>
    <lineage>
        <taxon>Bacteria</taxon>
        <taxon>Bacillati</taxon>
        <taxon>Actinomycetota</taxon>
        <taxon>Actinomycetes</taxon>
        <taxon>Micrococcales</taxon>
        <taxon>Micrococcaceae</taxon>
        <taxon>Pseudarthrobacter</taxon>
    </lineage>
</organism>
<feature type="transmembrane region" description="Helical" evidence="1">
    <location>
        <begin position="25"/>
        <end position="45"/>
    </location>
</feature>
<accession>A0A0V8IW33</accession>
<dbReference type="AlphaFoldDB" id="A0A0V8IW33"/>
<dbReference type="Proteomes" id="UP000053199">
    <property type="component" value="Unassembled WGS sequence"/>
</dbReference>
<evidence type="ECO:0000313" key="3">
    <source>
        <dbReference type="Proteomes" id="UP000053199"/>
    </source>
</evidence>
<dbReference type="EMBL" id="LNQM01000001">
    <property type="protein sequence ID" value="KSU78656.1"/>
    <property type="molecule type" value="Genomic_DNA"/>
</dbReference>
<evidence type="ECO:0000256" key="1">
    <source>
        <dbReference type="SAM" id="Phobius"/>
    </source>
</evidence>
<comment type="caution">
    <text evidence="2">The sequence shown here is derived from an EMBL/GenBank/DDBJ whole genome shotgun (WGS) entry which is preliminary data.</text>
</comment>
<keyword evidence="1" id="KW-1133">Transmembrane helix</keyword>
<evidence type="ECO:0000313" key="2">
    <source>
        <dbReference type="EMBL" id="KSU78656.1"/>
    </source>
</evidence>
<gene>
    <name evidence="2" type="ORF">AS031_00960</name>
</gene>
<dbReference type="RefSeq" id="WP_058266283.1">
    <property type="nucleotide sequence ID" value="NZ_FMAZ01000001.1"/>
</dbReference>